<proteinExistence type="predicted"/>
<dbReference type="EMBL" id="QXGC01002341">
    <property type="protein sequence ID" value="KAE9187413.1"/>
    <property type="molecule type" value="Genomic_DNA"/>
</dbReference>
<dbReference type="EMBL" id="QXGF01004970">
    <property type="protein sequence ID" value="KAE8919104.1"/>
    <property type="molecule type" value="Genomic_DNA"/>
</dbReference>
<name>A0A6A3DBM0_9STRA</name>
<dbReference type="EMBL" id="QXGB01002384">
    <property type="protein sequence ID" value="KAE9178514.1"/>
    <property type="molecule type" value="Genomic_DNA"/>
</dbReference>
<dbReference type="PROSITE" id="PS51257">
    <property type="entry name" value="PROKAR_LIPOPROTEIN"/>
    <property type="match status" value="1"/>
</dbReference>
<evidence type="ECO:0000313" key="9">
    <source>
        <dbReference type="Proteomes" id="UP000476176"/>
    </source>
</evidence>
<evidence type="ECO:0000256" key="1">
    <source>
        <dbReference type="SAM" id="Phobius"/>
    </source>
</evidence>
<sequence>MAICESRLHGFGIIRRAALVSIVVLSCFSIITGRGFWENKEMNDEACRIELFMQNDVIRFIAVTKASL</sequence>
<evidence type="ECO:0000313" key="5">
    <source>
        <dbReference type="EMBL" id="KAE9279246.1"/>
    </source>
</evidence>
<keyword evidence="1" id="KW-0472">Membrane</keyword>
<dbReference type="Proteomes" id="UP000433483">
    <property type="component" value="Unassembled WGS sequence"/>
</dbReference>
<organism evidence="2 6">
    <name type="scientific">Phytophthora fragariae</name>
    <dbReference type="NCBI Taxonomy" id="53985"/>
    <lineage>
        <taxon>Eukaryota</taxon>
        <taxon>Sar</taxon>
        <taxon>Stramenopiles</taxon>
        <taxon>Oomycota</taxon>
        <taxon>Peronosporomycetes</taxon>
        <taxon>Peronosporales</taxon>
        <taxon>Peronosporaceae</taxon>
        <taxon>Phytophthora</taxon>
    </lineage>
</organism>
<evidence type="ECO:0000313" key="8">
    <source>
        <dbReference type="Proteomes" id="UP000437068"/>
    </source>
</evidence>
<gene>
    <name evidence="5" type="ORF">PF001_g24808</name>
    <name evidence="4" type="ORF">PF004_g22803</name>
    <name evidence="3" type="ORF">PF005_g24049</name>
    <name evidence="2" type="ORF">PF009_g30583</name>
</gene>
<evidence type="ECO:0000313" key="4">
    <source>
        <dbReference type="EMBL" id="KAE9187413.1"/>
    </source>
</evidence>
<evidence type="ECO:0000313" key="2">
    <source>
        <dbReference type="EMBL" id="KAE8919104.1"/>
    </source>
</evidence>
<evidence type="ECO:0000313" key="3">
    <source>
        <dbReference type="EMBL" id="KAE9178514.1"/>
    </source>
</evidence>
<dbReference type="EMBL" id="QXGE01002777">
    <property type="protein sequence ID" value="KAE9279246.1"/>
    <property type="molecule type" value="Genomic_DNA"/>
</dbReference>
<feature type="transmembrane region" description="Helical" evidence="1">
    <location>
        <begin position="17"/>
        <end position="37"/>
    </location>
</feature>
<dbReference type="Proteomes" id="UP000429523">
    <property type="component" value="Unassembled WGS sequence"/>
</dbReference>
<protein>
    <submittedName>
        <fullName evidence="2">Uncharacterized protein</fullName>
    </submittedName>
</protein>
<evidence type="ECO:0000313" key="7">
    <source>
        <dbReference type="Proteomes" id="UP000433483"/>
    </source>
</evidence>
<comment type="caution">
    <text evidence="2">The sequence shown here is derived from an EMBL/GenBank/DDBJ whole genome shotgun (WGS) entry which is preliminary data.</text>
</comment>
<keyword evidence="1" id="KW-1133">Transmembrane helix</keyword>
<dbReference type="Proteomes" id="UP000476176">
    <property type="component" value="Unassembled WGS sequence"/>
</dbReference>
<keyword evidence="7" id="KW-1185">Reference proteome</keyword>
<accession>A0A6A3DBM0</accession>
<reference evidence="6 7" key="1">
    <citation type="submission" date="2018-08" db="EMBL/GenBank/DDBJ databases">
        <title>Genomic investigation of the strawberry pathogen Phytophthora fragariae indicates pathogenicity is determined by transcriptional variation in three key races.</title>
        <authorList>
            <person name="Adams T.M."/>
            <person name="Armitage A.D."/>
            <person name="Sobczyk M.K."/>
            <person name="Bates H.J."/>
            <person name="Dunwell J.M."/>
            <person name="Nellist C.F."/>
            <person name="Harrison R.J."/>
        </authorList>
    </citation>
    <scope>NUCLEOTIDE SEQUENCE [LARGE SCALE GENOMIC DNA]</scope>
    <source>
        <strain evidence="5 8">A4</strain>
        <strain evidence="4 9">BC-23</strain>
        <strain evidence="3 7">NOV-27</strain>
        <strain evidence="2 6">NOV-9</strain>
    </source>
</reference>
<dbReference type="AlphaFoldDB" id="A0A6A3DBM0"/>
<keyword evidence="1" id="KW-0812">Transmembrane</keyword>
<dbReference type="Proteomes" id="UP000437068">
    <property type="component" value="Unassembled WGS sequence"/>
</dbReference>
<evidence type="ECO:0000313" key="6">
    <source>
        <dbReference type="Proteomes" id="UP000429523"/>
    </source>
</evidence>